<comment type="subcellular location">
    <subcellularLocation>
        <location evidence="1">Cell membrane</location>
        <topology evidence="1">Multi-pass membrane protein</topology>
    </subcellularLocation>
</comment>
<feature type="transmembrane region" description="Helical" evidence="7">
    <location>
        <begin position="246"/>
        <end position="269"/>
    </location>
</feature>
<dbReference type="PANTHER" id="PTHR30106">
    <property type="entry name" value="INNER MEMBRANE PROTEIN YEIH-RELATED"/>
    <property type="match status" value="1"/>
</dbReference>
<evidence type="ECO:0000256" key="3">
    <source>
        <dbReference type="ARBA" id="ARBA00022475"/>
    </source>
</evidence>
<evidence type="ECO:0000256" key="1">
    <source>
        <dbReference type="ARBA" id="ARBA00004651"/>
    </source>
</evidence>
<feature type="transmembrane region" description="Helical" evidence="7">
    <location>
        <begin position="118"/>
        <end position="139"/>
    </location>
</feature>
<reference evidence="9" key="1">
    <citation type="journal article" date="2019" name="Int. J. Syst. Evol. Microbiol.">
        <title>The Global Catalogue of Microorganisms (GCM) 10K type strain sequencing project: providing services to taxonomists for standard genome sequencing and annotation.</title>
        <authorList>
            <consortium name="The Broad Institute Genomics Platform"/>
            <consortium name="The Broad Institute Genome Sequencing Center for Infectious Disease"/>
            <person name="Wu L."/>
            <person name="Ma J."/>
        </authorList>
    </citation>
    <scope>NUCLEOTIDE SEQUENCE [LARGE SCALE GENOMIC DNA]</scope>
    <source>
        <strain evidence="9">CGMCC 1.14993</strain>
    </source>
</reference>
<evidence type="ECO:0000313" key="8">
    <source>
        <dbReference type="EMBL" id="GGI16930.1"/>
    </source>
</evidence>
<evidence type="ECO:0000256" key="2">
    <source>
        <dbReference type="ARBA" id="ARBA00007977"/>
    </source>
</evidence>
<feature type="transmembrane region" description="Helical" evidence="7">
    <location>
        <begin position="306"/>
        <end position="326"/>
    </location>
</feature>
<dbReference type="OrthoDB" id="9811391at2"/>
<proteinExistence type="inferred from homology"/>
<keyword evidence="4 7" id="KW-0812">Transmembrane</keyword>
<feature type="transmembrane region" description="Helical" evidence="7">
    <location>
        <begin position="206"/>
        <end position="226"/>
    </location>
</feature>
<keyword evidence="3" id="KW-1003">Cell membrane</keyword>
<evidence type="ECO:0000256" key="5">
    <source>
        <dbReference type="ARBA" id="ARBA00022989"/>
    </source>
</evidence>
<keyword evidence="9" id="KW-1185">Reference proteome</keyword>
<evidence type="ECO:0000256" key="4">
    <source>
        <dbReference type="ARBA" id="ARBA00022692"/>
    </source>
</evidence>
<accession>A0A8J3ANA8</accession>
<comment type="caution">
    <text evidence="8">The sequence shown here is derived from an EMBL/GenBank/DDBJ whole genome shotgun (WGS) entry which is preliminary data.</text>
</comment>
<keyword evidence="5 7" id="KW-1133">Transmembrane helix</keyword>
<dbReference type="RefSeq" id="WP_088001514.1">
    <property type="nucleotide sequence ID" value="NZ_BMHB01000002.1"/>
</dbReference>
<feature type="transmembrane region" description="Helical" evidence="7">
    <location>
        <begin position="35"/>
        <end position="52"/>
    </location>
</feature>
<dbReference type="PANTHER" id="PTHR30106:SF2">
    <property type="entry name" value="UPF0324 INNER MEMBRANE PROTEIN YEIH"/>
    <property type="match status" value="1"/>
</dbReference>
<name>A0A8J3ANA8_9BACI</name>
<feature type="transmembrane region" description="Helical" evidence="7">
    <location>
        <begin position="275"/>
        <end position="294"/>
    </location>
</feature>
<evidence type="ECO:0000256" key="7">
    <source>
        <dbReference type="SAM" id="Phobius"/>
    </source>
</evidence>
<sequence length="327" mass="35383">MGKMKRILPGFILCLLIAIISQVLSFIIPVGAATFSILIGLMIGNTFGVKSNYQIGRKFAESTLLEVSIFLLGATVSVQMIHLLGFKGLLMIVIQMTLVLIFTIWIGKKLGFGINFSYLMASGNAVCGSSAIGATAPAIHATQEEKGLAVTIVNLMGTVLMFILPLIAAVLYHSETLPTAALLGSTLQSVGQVVASGSLVNDDVKNYATIFKLIRVIFLVAVVIILSNSKRKTMTDHTNEKLKVKFPWYVIGFAALCVLYSIGVLPSWLSNVSNQSSHLLEIIALAAIGLNVNIKYILQQGKKLSLYALLIVGFQILVAIMFIQVWY</sequence>
<organism evidence="8 9">
    <name type="scientific">Gottfriedia solisilvae</name>
    <dbReference type="NCBI Taxonomy" id="1516104"/>
    <lineage>
        <taxon>Bacteria</taxon>
        <taxon>Bacillati</taxon>
        <taxon>Bacillota</taxon>
        <taxon>Bacilli</taxon>
        <taxon>Bacillales</taxon>
        <taxon>Bacillaceae</taxon>
        <taxon>Gottfriedia</taxon>
    </lineage>
</organism>
<evidence type="ECO:0000256" key="6">
    <source>
        <dbReference type="ARBA" id="ARBA00023136"/>
    </source>
</evidence>
<dbReference type="AlphaFoldDB" id="A0A8J3ANA8"/>
<feature type="transmembrane region" description="Helical" evidence="7">
    <location>
        <begin position="151"/>
        <end position="172"/>
    </location>
</feature>
<evidence type="ECO:0000313" key="9">
    <source>
        <dbReference type="Proteomes" id="UP000626244"/>
    </source>
</evidence>
<dbReference type="InterPro" id="IPR018383">
    <property type="entry name" value="UPF0324_pro"/>
</dbReference>
<protein>
    <submittedName>
        <fullName evidence="8">Membrane protein</fullName>
    </submittedName>
</protein>
<dbReference type="Proteomes" id="UP000626244">
    <property type="component" value="Unassembled WGS sequence"/>
</dbReference>
<dbReference type="Pfam" id="PF03601">
    <property type="entry name" value="Cons_hypoth698"/>
    <property type="match status" value="1"/>
</dbReference>
<gene>
    <name evidence="8" type="ORF">GCM10007380_35420</name>
</gene>
<comment type="similarity">
    <text evidence="2">Belongs to the UPF0324 family.</text>
</comment>
<keyword evidence="6 7" id="KW-0472">Membrane</keyword>
<dbReference type="GO" id="GO:0005886">
    <property type="term" value="C:plasma membrane"/>
    <property type="evidence" value="ECO:0007669"/>
    <property type="project" value="UniProtKB-SubCell"/>
</dbReference>
<dbReference type="EMBL" id="BMHB01000002">
    <property type="protein sequence ID" value="GGI16930.1"/>
    <property type="molecule type" value="Genomic_DNA"/>
</dbReference>
<feature type="transmembrane region" description="Helical" evidence="7">
    <location>
        <begin position="88"/>
        <end position="106"/>
    </location>
</feature>